<accession>A0A5C6FBB2</accession>
<sequence>MFAAELVRVDGRFIELTTDLESRDEADALVASFDAAVDQWTSFWNLSSDSVADWKVSAMVMRDKSHFAAEGLIPDHVPDFPYGYAYNDSVWVMAQPSQYYTRHLLLHEGVHSLAFHCFDGAGPTWFMEGTAELLATHTGDGKLIRTITVPTDRDDVPYWGRFKKLNQVRTDGSVPPIETVMAYPPTLSGDVETYTLSWAAASLFAGYPEYRETFESAVQSGRDSGPTFNRQFYSRLSKTWPIVAARWRILANDFDFGFDWEQQRLSISTSDPLWDGKPIKFSVRSDVGWQSPGIRIPAGASVKIEATGQVTLADEPKPWISEPPGVTIDYVGGRPLGQLIACVLPNQTPREGNLPPLMVQTVGNDSVIEVESHSWLLFKVNDAVGDLGNNRGTYELTILSPPR</sequence>
<dbReference type="Gene3D" id="2.60.120.430">
    <property type="entry name" value="Galactose-binding lectin"/>
    <property type="match status" value="1"/>
</dbReference>
<comment type="caution">
    <text evidence="1">The sequence shown here is derived from an EMBL/GenBank/DDBJ whole genome shotgun (WGS) entry which is preliminary data.</text>
</comment>
<evidence type="ECO:0000313" key="1">
    <source>
        <dbReference type="EMBL" id="TWU58718.1"/>
    </source>
</evidence>
<dbReference type="EMBL" id="SJPW01000002">
    <property type="protein sequence ID" value="TWU58718.1"/>
    <property type="molecule type" value="Genomic_DNA"/>
</dbReference>
<reference evidence="1 2" key="1">
    <citation type="submission" date="2019-02" db="EMBL/GenBank/DDBJ databases">
        <title>Deep-cultivation of Planctomycetes and their phenomic and genomic characterization uncovers novel biology.</title>
        <authorList>
            <person name="Wiegand S."/>
            <person name="Jogler M."/>
            <person name="Boedeker C."/>
            <person name="Pinto D."/>
            <person name="Vollmers J."/>
            <person name="Rivas-Marin E."/>
            <person name="Kohn T."/>
            <person name="Peeters S.H."/>
            <person name="Heuer A."/>
            <person name="Rast P."/>
            <person name="Oberbeckmann S."/>
            <person name="Bunk B."/>
            <person name="Jeske O."/>
            <person name="Meyerdierks A."/>
            <person name="Storesund J.E."/>
            <person name="Kallscheuer N."/>
            <person name="Luecker S."/>
            <person name="Lage O.M."/>
            <person name="Pohl T."/>
            <person name="Merkel B.J."/>
            <person name="Hornburger P."/>
            <person name="Mueller R.-W."/>
            <person name="Bruemmer F."/>
            <person name="Labrenz M."/>
            <person name="Spormann A.M."/>
            <person name="Op Den Camp H."/>
            <person name="Overmann J."/>
            <person name="Amann R."/>
            <person name="Jetten M.S.M."/>
            <person name="Mascher T."/>
            <person name="Medema M.H."/>
            <person name="Devos D.P."/>
            <person name="Kaster A.-K."/>
            <person name="Ovreas L."/>
            <person name="Rohde M."/>
            <person name="Galperin M.Y."/>
            <person name="Jogler C."/>
        </authorList>
    </citation>
    <scope>NUCLEOTIDE SEQUENCE [LARGE SCALE GENOMIC DNA]</scope>
    <source>
        <strain evidence="1 2">Poly51</strain>
    </source>
</reference>
<gene>
    <name evidence="1" type="ORF">Poly51_14980</name>
</gene>
<organism evidence="1 2">
    <name type="scientific">Rubripirellula tenax</name>
    <dbReference type="NCBI Taxonomy" id="2528015"/>
    <lineage>
        <taxon>Bacteria</taxon>
        <taxon>Pseudomonadati</taxon>
        <taxon>Planctomycetota</taxon>
        <taxon>Planctomycetia</taxon>
        <taxon>Pirellulales</taxon>
        <taxon>Pirellulaceae</taxon>
        <taxon>Rubripirellula</taxon>
    </lineage>
</organism>
<name>A0A5C6FBB2_9BACT</name>
<evidence type="ECO:0000313" key="2">
    <source>
        <dbReference type="Proteomes" id="UP000318288"/>
    </source>
</evidence>
<protein>
    <recommendedName>
        <fullName evidence="3">DUF1570 domain-containing protein</fullName>
    </recommendedName>
</protein>
<dbReference type="AlphaFoldDB" id="A0A5C6FBB2"/>
<proteinExistence type="predicted"/>
<dbReference type="Proteomes" id="UP000318288">
    <property type="component" value="Unassembled WGS sequence"/>
</dbReference>
<evidence type="ECO:0008006" key="3">
    <source>
        <dbReference type="Google" id="ProtNLM"/>
    </source>
</evidence>
<keyword evidence="2" id="KW-1185">Reference proteome</keyword>